<evidence type="ECO:0000256" key="3">
    <source>
        <dbReference type="ARBA" id="ARBA00013738"/>
    </source>
</evidence>
<proteinExistence type="inferred from homology"/>
<evidence type="ECO:0000313" key="12">
    <source>
        <dbReference type="Proteomes" id="UP000092461"/>
    </source>
</evidence>
<protein>
    <recommendedName>
        <fullName evidence="3">Dynein regulatory complex protein 9</fullName>
    </recommendedName>
    <alternativeName>
        <fullName evidence="9">IQ domain-containing protein G</fullName>
    </alternativeName>
</protein>
<reference evidence="11" key="1">
    <citation type="submission" date="2020-05" db="UniProtKB">
        <authorList>
            <consortium name="EnsemblMetazoa"/>
        </authorList>
    </citation>
    <scope>IDENTIFICATION</scope>
    <source>
        <strain evidence="11">Jacobina</strain>
    </source>
</reference>
<dbReference type="InterPro" id="IPR000048">
    <property type="entry name" value="IQ_motif_EF-hand-BS"/>
</dbReference>
<evidence type="ECO:0000256" key="1">
    <source>
        <dbReference type="ARBA" id="ARBA00004611"/>
    </source>
</evidence>
<keyword evidence="6" id="KW-0969">Cilium</keyword>
<dbReference type="VEuPathDB" id="VectorBase:LLONM1_003717"/>
<evidence type="ECO:0000313" key="11">
    <source>
        <dbReference type="EnsemblMetazoa" id="LLOJ008944-PA"/>
    </source>
</evidence>
<feature type="coiled-coil region" evidence="10">
    <location>
        <begin position="135"/>
        <end position="202"/>
    </location>
</feature>
<evidence type="ECO:0000256" key="10">
    <source>
        <dbReference type="SAM" id="Coils"/>
    </source>
</evidence>
<dbReference type="PROSITE" id="PS50096">
    <property type="entry name" value="IQ"/>
    <property type="match status" value="1"/>
</dbReference>
<evidence type="ECO:0000256" key="4">
    <source>
        <dbReference type="ARBA" id="ARBA00022490"/>
    </source>
</evidence>
<feature type="coiled-coil region" evidence="10">
    <location>
        <begin position="232"/>
        <end position="280"/>
    </location>
</feature>
<evidence type="ECO:0000256" key="8">
    <source>
        <dbReference type="ARBA" id="ARBA00023273"/>
    </source>
</evidence>
<keyword evidence="7" id="KW-0206">Cytoskeleton</keyword>
<dbReference type="VEuPathDB" id="VectorBase:LLOJ008944"/>
<keyword evidence="10" id="KW-0175">Coiled coil</keyword>
<dbReference type="GO" id="GO:0044782">
    <property type="term" value="P:cilium organization"/>
    <property type="evidence" value="ECO:0007669"/>
    <property type="project" value="TreeGrafter"/>
</dbReference>
<dbReference type="GO" id="GO:0031514">
    <property type="term" value="C:motile cilium"/>
    <property type="evidence" value="ECO:0007669"/>
    <property type="project" value="TreeGrafter"/>
</dbReference>
<dbReference type="CDD" id="cd23766">
    <property type="entry name" value="IQCG"/>
    <property type="match status" value="1"/>
</dbReference>
<dbReference type="EMBL" id="AJWK01030488">
    <property type="status" value="NOT_ANNOTATED_CDS"/>
    <property type="molecule type" value="Genomic_DNA"/>
</dbReference>
<evidence type="ECO:0000256" key="6">
    <source>
        <dbReference type="ARBA" id="ARBA00023069"/>
    </source>
</evidence>
<keyword evidence="8" id="KW-0966">Cell projection</keyword>
<keyword evidence="4" id="KW-0963">Cytoplasm</keyword>
<evidence type="ECO:0000256" key="7">
    <source>
        <dbReference type="ARBA" id="ARBA00023212"/>
    </source>
</evidence>
<keyword evidence="12" id="KW-1185">Reference proteome</keyword>
<evidence type="ECO:0000256" key="9">
    <source>
        <dbReference type="ARBA" id="ARBA00032183"/>
    </source>
</evidence>
<comment type="similarity">
    <text evidence="2">Belongs to the DRC9 family.</text>
</comment>
<accession>A0A1B0CVF9</accession>
<sequence length="333" mass="39714">MDSFVKAGVSVVLQNAIDSLLIINRGRKSLKKVVPKRPIQERFRDKIQSGGKQSSSKLHDSLHSVGKGMIFVKLEEDIDFLRYALEESLVSGFPQLKAIIDMVHEEGREEYRMIEQYNKNKKLSLLLEKKLKKDSDDCRKRLKDCDEKLIDLQNQLKDCELENAMRCRLVLKWEATRHEQSQTLYERERDSLLQELQDLQLKTDHEERIMSEMDAFSRHQTDKLEEMTQYWIERYNRELVELDEKLRMAKIQIETLQMCIRDMQADFNSRQEEIDEYLEQKRREDEARRLEQKKWDSAVKIQAWWRGTMVRNCLGPYRKKKKGKKGKAAKKKK</sequence>
<dbReference type="GO" id="GO:0005737">
    <property type="term" value="C:cytoplasm"/>
    <property type="evidence" value="ECO:0007669"/>
    <property type="project" value="TreeGrafter"/>
</dbReference>
<dbReference type="Proteomes" id="UP000092461">
    <property type="component" value="Unassembled WGS sequence"/>
</dbReference>
<keyword evidence="5" id="KW-0282">Flagellum</keyword>
<evidence type="ECO:0000256" key="2">
    <source>
        <dbReference type="ARBA" id="ARBA00008222"/>
    </source>
</evidence>
<dbReference type="Pfam" id="PF00612">
    <property type="entry name" value="IQ"/>
    <property type="match status" value="1"/>
</dbReference>
<comment type="subcellular location">
    <subcellularLocation>
        <location evidence="1">Cytoplasm</location>
        <location evidence="1">Cytoskeleton</location>
        <location evidence="1">Flagellum axoneme</location>
    </subcellularLocation>
</comment>
<organism evidence="11 12">
    <name type="scientific">Lutzomyia longipalpis</name>
    <name type="common">Sand fly</name>
    <dbReference type="NCBI Taxonomy" id="7200"/>
    <lineage>
        <taxon>Eukaryota</taxon>
        <taxon>Metazoa</taxon>
        <taxon>Ecdysozoa</taxon>
        <taxon>Arthropoda</taxon>
        <taxon>Hexapoda</taxon>
        <taxon>Insecta</taxon>
        <taxon>Pterygota</taxon>
        <taxon>Neoptera</taxon>
        <taxon>Endopterygota</taxon>
        <taxon>Diptera</taxon>
        <taxon>Nematocera</taxon>
        <taxon>Psychodoidea</taxon>
        <taxon>Psychodidae</taxon>
        <taxon>Lutzomyia</taxon>
        <taxon>Lutzomyia</taxon>
    </lineage>
</organism>
<dbReference type="AlphaFoldDB" id="A0A1B0CVF9"/>
<evidence type="ECO:0000256" key="5">
    <source>
        <dbReference type="ARBA" id="ARBA00022846"/>
    </source>
</evidence>
<dbReference type="EnsemblMetazoa" id="LLOJ008944-RA">
    <property type="protein sequence ID" value="LLOJ008944-PA"/>
    <property type="gene ID" value="LLOJ008944"/>
</dbReference>
<dbReference type="PANTHER" id="PTHR14871">
    <property type="entry name" value="DYNEIN REGULATORY COMPLEX PROTEIN 9"/>
    <property type="match status" value="1"/>
</dbReference>
<name>A0A1B0CVF9_LUTLO</name>
<dbReference type="InterPro" id="IPR042618">
    <property type="entry name" value="IQCG"/>
</dbReference>
<dbReference type="PANTHER" id="PTHR14871:SF1">
    <property type="entry name" value="DYNEIN REGULATORY COMPLEX PROTEIN 9"/>
    <property type="match status" value="1"/>
</dbReference>